<dbReference type="GO" id="GO:0006355">
    <property type="term" value="P:regulation of DNA-templated transcription"/>
    <property type="evidence" value="ECO:0007669"/>
    <property type="project" value="InterPro"/>
</dbReference>
<dbReference type="InterPro" id="IPR036388">
    <property type="entry name" value="WH-like_DNA-bd_sf"/>
</dbReference>
<dbReference type="InterPro" id="IPR016032">
    <property type="entry name" value="Sig_transdc_resp-reg_C-effctor"/>
</dbReference>
<dbReference type="PRINTS" id="PR00038">
    <property type="entry name" value="HTHLUXR"/>
</dbReference>
<dbReference type="SUPFAM" id="SSF46894">
    <property type="entry name" value="C-terminal effector domain of the bipartite response regulators"/>
    <property type="match status" value="1"/>
</dbReference>
<dbReference type="PANTHER" id="PTHR16305:SF35">
    <property type="entry name" value="TRANSCRIPTIONAL ACTIVATOR DOMAIN"/>
    <property type="match status" value="1"/>
</dbReference>
<evidence type="ECO:0000259" key="3">
    <source>
        <dbReference type="PROSITE" id="PS50043"/>
    </source>
</evidence>
<organism evidence="4 5">
    <name type="scientific">Kribbella sindirgiensis</name>
    <dbReference type="NCBI Taxonomy" id="1124744"/>
    <lineage>
        <taxon>Bacteria</taxon>
        <taxon>Bacillati</taxon>
        <taxon>Actinomycetota</taxon>
        <taxon>Actinomycetes</taxon>
        <taxon>Propionibacteriales</taxon>
        <taxon>Kribbellaceae</taxon>
        <taxon>Kribbella</taxon>
    </lineage>
</organism>
<dbReference type="PANTHER" id="PTHR16305">
    <property type="entry name" value="TESTICULAR SOLUBLE ADENYLYL CYCLASE"/>
    <property type="match status" value="1"/>
</dbReference>
<dbReference type="Gene3D" id="1.25.40.10">
    <property type="entry name" value="Tetratricopeptide repeat domain"/>
    <property type="match status" value="2"/>
</dbReference>
<dbReference type="InterPro" id="IPR027417">
    <property type="entry name" value="P-loop_NTPase"/>
</dbReference>
<accession>A0A4R0IWU9</accession>
<dbReference type="GO" id="GO:0004016">
    <property type="term" value="F:adenylate cyclase activity"/>
    <property type="evidence" value="ECO:0007669"/>
    <property type="project" value="TreeGrafter"/>
</dbReference>
<name>A0A4R0IWU9_9ACTN</name>
<reference evidence="4 5" key="1">
    <citation type="submission" date="2019-02" db="EMBL/GenBank/DDBJ databases">
        <title>Kribbella capetownensis sp. nov. and Kribbella speibonae sp. nov., isolated from soil.</title>
        <authorList>
            <person name="Curtis S.M."/>
            <person name="Norton I."/>
            <person name="Everest G.J."/>
            <person name="Meyers P.R."/>
        </authorList>
    </citation>
    <scope>NUCLEOTIDE SEQUENCE [LARGE SCALE GENOMIC DNA]</scope>
    <source>
        <strain evidence="4 5">DSM 27082</strain>
    </source>
</reference>
<dbReference type="GO" id="GO:0003677">
    <property type="term" value="F:DNA binding"/>
    <property type="evidence" value="ECO:0007669"/>
    <property type="project" value="InterPro"/>
</dbReference>
<protein>
    <submittedName>
        <fullName evidence="4">Helix-turn-helix transcriptional regulator</fullName>
    </submittedName>
</protein>
<dbReference type="Proteomes" id="UP000292695">
    <property type="component" value="Unassembled WGS sequence"/>
</dbReference>
<evidence type="ECO:0000256" key="1">
    <source>
        <dbReference type="ARBA" id="ARBA00022741"/>
    </source>
</evidence>
<evidence type="ECO:0000256" key="2">
    <source>
        <dbReference type="ARBA" id="ARBA00022840"/>
    </source>
</evidence>
<feature type="domain" description="HTH luxR-type" evidence="3">
    <location>
        <begin position="903"/>
        <end position="968"/>
    </location>
</feature>
<dbReference type="PROSITE" id="PS50043">
    <property type="entry name" value="HTH_LUXR_2"/>
    <property type="match status" value="1"/>
</dbReference>
<dbReference type="GO" id="GO:0005737">
    <property type="term" value="C:cytoplasm"/>
    <property type="evidence" value="ECO:0007669"/>
    <property type="project" value="TreeGrafter"/>
</dbReference>
<keyword evidence="1" id="KW-0547">Nucleotide-binding</keyword>
<evidence type="ECO:0000313" key="5">
    <source>
        <dbReference type="Proteomes" id="UP000292695"/>
    </source>
</evidence>
<dbReference type="Gene3D" id="1.10.10.10">
    <property type="entry name" value="Winged helix-like DNA-binding domain superfamily/Winged helix DNA-binding domain"/>
    <property type="match status" value="1"/>
</dbReference>
<dbReference type="InterPro" id="IPR041664">
    <property type="entry name" value="AAA_16"/>
</dbReference>
<dbReference type="SUPFAM" id="SSF52540">
    <property type="entry name" value="P-loop containing nucleoside triphosphate hydrolases"/>
    <property type="match status" value="1"/>
</dbReference>
<dbReference type="Pfam" id="PF00196">
    <property type="entry name" value="GerE"/>
    <property type="match status" value="1"/>
</dbReference>
<evidence type="ECO:0000313" key="4">
    <source>
        <dbReference type="EMBL" id="TCC37370.1"/>
    </source>
</evidence>
<gene>
    <name evidence="4" type="ORF">E0H50_10800</name>
</gene>
<keyword evidence="2" id="KW-0067">ATP-binding</keyword>
<keyword evidence="5" id="KW-1185">Reference proteome</keyword>
<dbReference type="EMBL" id="SJKA01000003">
    <property type="protein sequence ID" value="TCC37370.1"/>
    <property type="molecule type" value="Genomic_DNA"/>
</dbReference>
<dbReference type="Pfam" id="PF13191">
    <property type="entry name" value="AAA_16"/>
    <property type="match status" value="1"/>
</dbReference>
<comment type="caution">
    <text evidence="4">The sequence shown here is derived from an EMBL/GenBank/DDBJ whole genome shotgun (WGS) entry which is preliminary data.</text>
</comment>
<dbReference type="OrthoDB" id="5476461at2"/>
<dbReference type="GO" id="GO:0005524">
    <property type="term" value="F:ATP binding"/>
    <property type="evidence" value="ECO:0007669"/>
    <property type="project" value="UniProtKB-KW"/>
</dbReference>
<dbReference type="CDD" id="cd06170">
    <property type="entry name" value="LuxR_C_like"/>
    <property type="match status" value="1"/>
</dbReference>
<sequence length="973" mass="105461">MDDVPWNSTPLVGRSSEMATLLSAVDDAKTRRAGAVLLSGDAGVGKTRLLDEVATGAHERGFGVLVGHCTDFGDAGLPYQPFSEIFGRLAGDRPDLVEGVLTNFPAIGRLLPAHRLLSAQPAPQEGQLDRAALFDAVLGAFTALATSEPQLVIIEDAHWADDSTRDLIGFLITRLTSQRLALVVSYRSDDLHRRHPLRRPIAEWSRNPRVRRVNLLPHDADEARTLLHLLLTDPLSPAEERRILERAGGNAFFTEELAAAASMGDGDAVPPDLADLLLVRLDPLSDEARQVARVIAVAGRRVPHDLLTAVAKLPDRELDDALRELIDAHIIDVPTSDRYYFRHALLAEAVYDDLLPGERVRQHAAYVQELESQTVAGTAAELAGHATRSHDLATAFEARVRAGQEALSVAAPQEALKHYEMALELFPNAAPTSTIDKTWLIVDTAMAATLSSQHLRAVKLLRKALVDLPPDAPKLQRAELLLPLADIALVIDQDSEASEAISQALKLVQDEPASVFKAQVASLYARVSDALGRPMDAERWAHKALEIAREAGQESAASDAGITLAQLRRRAGDPETAAKQLEEAAVRAQLTGDSPAEVRSRFLLGSTHYEQGDLLNAKAALSFAAKRAGELGRQWAAYGFDARRMLALTQFMLGEWDDAAATARTDAMTPAAAAAALRAVDFSVRSGRGDTAVAEEFELSRKWWDLDVMLPIIGLQPAVDAYRMLDKPAEAEKLIADVSALCADVFQTEWFYARIRFSALGLQLLCHRAVSEPSAAAELVARGAELLNLGQATAEKGLPPGRLMGVEGLAWIARLESEWDRLRWLAGIDAPTPEEHVAAWQRTTDAFGYGYVYEQAWSRVRLSAALRAAGRVAEANEQTALAADVGRELNSRPLLEEAGGVVNNGGASALTSRETEVLRLLAEGRTNRQLARELYISEKTVSVHVSNILAKLGVRSRTEAAAVARRDGLLDGD</sequence>
<dbReference type="SUPFAM" id="SSF48452">
    <property type="entry name" value="TPR-like"/>
    <property type="match status" value="1"/>
</dbReference>
<dbReference type="SMART" id="SM00421">
    <property type="entry name" value="HTH_LUXR"/>
    <property type="match status" value="1"/>
</dbReference>
<dbReference type="AlphaFoldDB" id="A0A4R0IWU9"/>
<dbReference type="InterPro" id="IPR000792">
    <property type="entry name" value="Tscrpt_reg_LuxR_C"/>
</dbReference>
<dbReference type="InterPro" id="IPR011990">
    <property type="entry name" value="TPR-like_helical_dom_sf"/>
</dbReference>
<proteinExistence type="predicted"/>